<dbReference type="PANTHER" id="PTHR35791:SF1">
    <property type="entry name" value="UPF0754 MEMBRANE PROTEIN YHEB"/>
    <property type="match status" value="1"/>
</dbReference>
<accession>A0A839RYR9</accession>
<protein>
    <submittedName>
        <fullName evidence="2">Uncharacterized membrane protein YheB (UPF0754 family)</fullName>
    </submittedName>
</protein>
<comment type="caution">
    <text evidence="2">The sequence shown here is derived from an EMBL/GenBank/DDBJ whole genome shotgun (WGS) entry which is preliminary data.</text>
</comment>
<proteinExistence type="predicted"/>
<feature type="transmembrane region" description="Helical" evidence="1">
    <location>
        <begin position="224"/>
        <end position="244"/>
    </location>
</feature>
<gene>
    <name evidence="2" type="ORF">FHS23_001248</name>
</gene>
<dbReference type="EMBL" id="JACHWU010000001">
    <property type="protein sequence ID" value="MBB3050253.1"/>
    <property type="molecule type" value="Genomic_DNA"/>
</dbReference>
<keyword evidence="1" id="KW-0812">Transmembrane</keyword>
<evidence type="ECO:0000256" key="1">
    <source>
        <dbReference type="SAM" id="Phobius"/>
    </source>
</evidence>
<dbReference type="AlphaFoldDB" id="A0A839RYR9"/>
<name>A0A839RYR9_9PSEU</name>
<reference evidence="2 3" key="1">
    <citation type="submission" date="2020-08" db="EMBL/GenBank/DDBJ databases">
        <title>Genomic Encyclopedia of Type Strains, Phase III (KMG-III): the genomes of soil and plant-associated and newly described type strains.</title>
        <authorList>
            <person name="Whitman W."/>
        </authorList>
    </citation>
    <scope>NUCLEOTIDE SEQUENCE [LARGE SCALE GENOMIC DNA]</scope>
    <source>
        <strain evidence="2 3">CECT 8577</strain>
    </source>
</reference>
<evidence type="ECO:0000313" key="2">
    <source>
        <dbReference type="EMBL" id="MBB3050253.1"/>
    </source>
</evidence>
<feature type="transmembrane region" description="Helical" evidence="1">
    <location>
        <begin position="200"/>
        <end position="218"/>
    </location>
</feature>
<feature type="transmembrane region" description="Helical" evidence="1">
    <location>
        <begin position="392"/>
        <end position="416"/>
    </location>
</feature>
<dbReference type="RefSeq" id="WP_183649147.1">
    <property type="nucleotide sequence ID" value="NZ_JACHWU010000001.1"/>
</dbReference>
<keyword evidence="3" id="KW-1185">Reference proteome</keyword>
<keyword evidence="1" id="KW-1133">Transmembrane helix</keyword>
<keyword evidence="1" id="KW-0472">Membrane</keyword>
<feature type="transmembrane region" description="Helical" evidence="1">
    <location>
        <begin position="20"/>
        <end position="42"/>
    </location>
</feature>
<organism evidence="2 3">
    <name type="scientific">Prauserella isguenensis</name>
    <dbReference type="NCBI Taxonomy" id="1470180"/>
    <lineage>
        <taxon>Bacteria</taxon>
        <taxon>Bacillati</taxon>
        <taxon>Actinomycetota</taxon>
        <taxon>Actinomycetes</taxon>
        <taxon>Pseudonocardiales</taxon>
        <taxon>Pseudonocardiaceae</taxon>
        <taxon>Prauserella</taxon>
    </lineage>
</organism>
<dbReference type="Proteomes" id="UP000550714">
    <property type="component" value="Unassembled WGS sequence"/>
</dbReference>
<sequence>MGEYLHGIVDDFVRYWPVYSSIPVVAALIGWVTKLVAIRMMFEPIEFTGIRRRGRPFLGWQGIVPRRAARMAGIAVDTMTEQLISPRDIVQRLDPARIGKEIEAPLREAIEEIVVDVAERYQPGLWERLPDRARRMVIRRVQDQAPHMVATVIDQIKADVDSVFDLKDMVVTHLVKDKALLNRIFQEAGHKEFRFIGRSGLLFGALIGIVQMIVWLLLRVPLIMPVFGLFIGWFTDWLALKMIFRPLRPRKYFGVTWQGLFLKRRDEVTDAYADLIATEIITPRNVIDAVLRGPTSDRVLTMIERQVDAELERHTGVAKPLVLLAMGGGRYGALKDRIAESVMTRLPETLRYVETYAADAMDIRGTLVTKMRELDDAEFEGLLRPAFQQDEWILILTGALLGGLCGELQVQLVLVLTG</sequence>
<dbReference type="PANTHER" id="PTHR35791">
    <property type="entry name" value="UPF0754 MEMBRANE PROTEIN YHEB"/>
    <property type="match status" value="1"/>
</dbReference>
<evidence type="ECO:0000313" key="3">
    <source>
        <dbReference type="Proteomes" id="UP000550714"/>
    </source>
</evidence>